<dbReference type="InterPro" id="IPR050857">
    <property type="entry name" value="D-2-hydroxyacid_DH"/>
</dbReference>
<dbReference type="GO" id="GO:0051287">
    <property type="term" value="F:NAD binding"/>
    <property type="evidence" value="ECO:0007669"/>
    <property type="project" value="InterPro"/>
</dbReference>
<dbReference type="SUPFAM" id="SSF52283">
    <property type="entry name" value="Formate/glycerate dehydrogenase catalytic domain-like"/>
    <property type="match status" value="1"/>
</dbReference>
<comment type="similarity">
    <text evidence="1 4">Belongs to the D-isomer specific 2-hydroxyacid dehydrogenase family.</text>
</comment>
<evidence type="ECO:0000259" key="5">
    <source>
        <dbReference type="Pfam" id="PF00389"/>
    </source>
</evidence>
<dbReference type="SUPFAM" id="SSF51735">
    <property type="entry name" value="NAD(P)-binding Rossmann-fold domains"/>
    <property type="match status" value="1"/>
</dbReference>
<dbReference type="PANTHER" id="PTHR42789:SF1">
    <property type="entry name" value="D-ISOMER SPECIFIC 2-HYDROXYACID DEHYDROGENASE FAMILY PROTEIN (AFU_ORTHOLOGUE AFUA_6G10090)"/>
    <property type="match status" value="1"/>
</dbReference>
<sequence>MSSRTERARDLPRSVFVHEILDPSGRSLTWLEEQGVRVVRGEETWAASHLDEDALIERGRGHVALMGASTNPITRRVIEELPDLAFISKYGIGVDSIDMAAAEEHGVLVTNTPVPENIEAVAEYTVAAMLALRKQLLFYTTERMREGGWRTPDAWGDFVWRKTVGYVGFGRIARAVARRLQGWDTTTLVYDPYIEVQEPGVRQTSLEELLAESDVITLHAVASTANRHLIDEAALSLVKPSAVIVNSARGSLMDLDAVHRAMLGGRLAGVALDAYEHEPPEIDHPLFLLPNVLATPHASAWVRETFQRISDCGAENLAAALRGDVPDNAVNPQVLG</sequence>
<keyword evidence="3" id="KW-0520">NAD</keyword>
<evidence type="ECO:0000313" key="8">
    <source>
        <dbReference type="Proteomes" id="UP000660668"/>
    </source>
</evidence>
<evidence type="ECO:0000313" key="7">
    <source>
        <dbReference type="EMBL" id="MBF4766212.1"/>
    </source>
</evidence>
<dbReference type="Pfam" id="PF02826">
    <property type="entry name" value="2-Hacid_dh_C"/>
    <property type="match status" value="1"/>
</dbReference>
<evidence type="ECO:0000256" key="4">
    <source>
        <dbReference type="RuleBase" id="RU003719"/>
    </source>
</evidence>
<dbReference type="InterPro" id="IPR036291">
    <property type="entry name" value="NAD(P)-bd_dom_sf"/>
</dbReference>
<dbReference type="InterPro" id="IPR006139">
    <property type="entry name" value="D-isomer_2_OHA_DH_cat_dom"/>
</dbReference>
<keyword evidence="2 4" id="KW-0560">Oxidoreductase</keyword>
<dbReference type="GO" id="GO:0016616">
    <property type="term" value="F:oxidoreductase activity, acting on the CH-OH group of donors, NAD or NADP as acceptor"/>
    <property type="evidence" value="ECO:0007669"/>
    <property type="project" value="InterPro"/>
</dbReference>
<organism evidence="7 8">
    <name type="scientific">Nocardioides agariphilus</name>
    <dbReference type="NCBI Taxonomy" id="433664"/>
    <lineage>
        <taxon>Bacteria</taxon>
        <taxon>Bacillati</taxon>
        <taxon>Actinomycetota</taxon>
        <taxon>Actinomycetes</taxon>
        <taxon>Propionibacteriales</taxon>
        <taxon>Nocardioidaceae</taxon>
        <taxon>Nocardioides</taxon>
    </lineage>
</organism>
<feature type="domain" description="D-isomer specific 2-hydroxyacid dehydrogenase NAD-binding" evidence="6">
    <location>
        <begin position="127"/>
        <end position="298"/>
    </location>
</feature>
<keyword evidence="8" id="KW-1185">Reference proteome</keyword>
<dbReference type="PROSITE" id="PS00671">
    <property type="entry name" value="D_2_HYDROXYACID_DH_3"/>
    <property type="match status" value="1"/>
</dbReference>
<feature type="domain" description="D-isomer specific 2-hydroxyacid dehydrogenase catalytic" evidence="5">
    <location>
        <begin position="46"/>
        <end position="331"/>
    </location>
</feature>
<protein>
    <submittedName>
        <fullName evidence="7">Phosphoglycerate dehydrogenase</fullName>
    </submittedName>
</protein>
<proteinExistence type="inferred from homology"/>
<accession>A0A930YGN3</accession>
<evidence type="ECO:0000256" key="2">
    <source>
        <dbReference type="ARBA" id="ARBA00023002"/>
    </source>
</evidence>
<evidence type="ECO:0000256" key="1">
    <source>
        <dbReference type="ARBA" id="ARBA00005854"/>
    </source>
</evidence>
<dbReference type="InterPro" id="IPR006140">
    <property type="entry name" value="D-isomer_DH_NAD-bd"/>
</dbReference>
<evidence type="ECO:0000259" key="6">
    <source>
        <dbReference type="Pfam" id="PF02826"/>
    </source>
</evidence>
<dbReference type="Gene3D" id="3.40.50.720">
    <property type="entry name" value="NAD(P)-binding Rossmann-like Domain"/>
    <property type="match status" value="2"/>
</dbReference>
<dbReference type="InterPro" id="IPR029753">
    <property type="entry name" value="D-isomer_DH_CS"/>
</dbReference>
<gene>
    <name evidence="7" type="ORF">ISU10_00340</name>
</gene>
<dbReference type="PANTHER" id="PTHR42789">
    <property type="entry name" value="D-ISOMER SPECIFIC 2-HYDROXYACID DEHYDROGENASE FAMILY PROTEIN (AFU_ORTHOLOGUE AFUA_6G10090)"/>
    <property type="match status" value="1"/>
</dbReference>
<dbReference type="AlphaFoldDB" id="A0A930YGN3"/>
<comment type="caution">
    <text evidence="7">The sequence shown here is derived from an EMBL/GenBank/DDBJ whole genome shotgun (WGS) entry which is preliminary data.</text>
</comment>
<dbReference type="EMBL" id="JADKPO010000001">
    <property type="protein sequence ID" value="MBF4766212.1"/>
    <property type="molecule type" value="Genomic_DNA"/>
</dbReference>
<evidence type="ECO:0000256" key="3">
    <source>
        <dbReference type="ARBA" id="ARBA00023027"/>
    </source>
</evidence>
<dbReference type="Pfam" id="PF00389">
    <property type="entry name" value="2-Hacid_dh"/>
    <property type="match status" value="1"/>
</dbReference>
<dbReference type="Proteomes" id="UP000660668">
    <property type="component" value="Unassembled WGS sequence"/>
</dbReference>
<dbReference type="RefSeq" id="WP_194694371.1">
    <property type="nucleotide sequence ID" value="NZ_JADKPO010000001.1"/>
</dbReference>
<reference evidence="7" key="1">
    <citation type="submission" date="2020-11" db="EMBL/GenBank/DDBJ databases">
        <title>Nocardioides cynanchi sp. nov., isolated from soil of rhizosphere of Cynanchum wilfordii.</title>
        <authorList>
            <person name="Lee J.-S."/>
            <person name="Suh M.K."/>
            <person name="Kim J.-S."/>
        </authorList>
    </citation>
    <scope>NUCLEOTIDE SEQUENCE</scope>
    <source>
        <strain evidence="7">KCTC 19276</strain>
    </source>
</reference>
<name>A0A930YGN3_9ACTN</name>